<dbReference type="GO" id="GO:0005975">
    <property type="term" value="P:carbohydrate metabolic process"/>
    <property type="evidence" value="ECO:0007669"/>
    <property type="project" value="InterPro"/>
</dbReference>
<dbReference type="Pfam" id="PF03632">
    <property type="entry name" value="Glyco_hydro_65m"/>
    <property type="match status" value="1"/>
</dbReference>
<dbReference type="Gene3D" id="2.70.98.40">
    <property type="entry name" value="Glycoside hydrolase, family 65, N-terminal domain"/>
    <property type="match status" value="1"/>
</dbReference>
<protein>
    <submittedName>
        <fullName evidence="9">Glycosyl hydrolase family 65 protein</fullName>
    </submittedName>
</protein>
<evidence type="ECO:0000256" key="5">
    <source>
        <dbReference type="PIRSR" id="PIRSR036289-51"/>
    </source>
</evidence>
<dbReference type="InterPro" id="IPR005196">
    <property type="entry name" value="Glyco_hydro_65_N"/>
</dbReference>
<dbReference type="GO" id="GO:0004553">
    <property type="term" value="F:hydrolase activity, hydrolyzing O-glycosyl compounds"/>
    <property type="evidence" value="ECO:0007669"/>
    <property type="project" value="TreeGrafter"/>
</dbReference>
<dbReference type="Pfam" id="PF03636">
    <property type="entry name" value="Glyco_hydro_65N"/>
    <property type="match status" value="1"/>
</dbReference>
<evidence type="ECO:0000256" key="2">
    <source>
        <dbReference type="ARBA" id="ARBA00022676"/>
    </source>
</evidence>
<dbReference type="SUPFAM" id="SSF48208">
    <property type="entry name" value="Six-hairpin glycosidases"/>
    <property type="match status" value="1"/>
</dbReference>
<evidence type="ECO:0000256" key="1">
    <source>
        <dbReference type="ARBA" id="ARBA00006768"/>
    </source>
</evidence>
<dbReference type="Gene3D" id="1.50.10.10">
    <property type="match status" value="1"/>
</dbReference>
<keyword evidence="9" id="KW-0378">Hydrolase</keyword>
<dbReference type="InterPro" id="IPR008928">
    <property type="entry name" value="6-hairpin_glycosidase_sf"/>
</dbReference>
<evidence type="ECO:0000313" key="10">
    <source>
        <dbReference type="Proteomes" id="UP001225378"/>
    </source>
</evidence>
<dbReference type="InterPro" id="IPR012341">
    <property type="entry name" value="6hp_glycosidase-like_sf"/>
</dbReference>
<feature type="domain" description="Glycoside hydrolase family 65 central catalytic" evidence="6">
    <location>
        <begin position="322"/>
        <end position="722"/>
    </location>
</feature>
<feature type="binding site" evidence="5">
    <location>
        <begin position="623"/>
        <end position="624"/>
    </location>
    <ligand>
        <name>substrate</name>
    </ligand>
</feature>
<dbReference type="PIRSF" id="PIRSF036289">
    <property type="entry name" value="Glycosyl_hydrolase_malt_phosph"/>
    <property type="match status" value="1"/>
</dbReference>
<dbReference type="InterPro" id="IPR005195">
    <property type="entry name" value="Glyco_hydro_65_M"/>
</dbReference>
<gene>
    <name evidence="9" type="ORF">Q9L42_015720</name>
</gene>
<feature type="binding site" evidence="5">
    <location>
        <begin position="359"/>
        <end position="360"/>
    </location>
    <ligand>
        <name>substrate</name>
    </ligand>
</feature>
<accession>A0AAU7NS32</accession>
<dbReference type="SUPFAM" id="SSF74650">
    <property type="entry name" value="Galactose mutarotase-like"/>
    <property type="match status" value="1"/>
</dbReference>
<dbReference type="GO" id="GO:0016757">
    <property type="term" value="F:glycosyltransferase activity"/>
    <property type="evidence" value="ECO:0007669"/>
    <property type="project" value="UniProtKB-KW"/>
</dbReference>
<feature type="domain" description="Glycoside hydrolase family 65 C-terminal" evidence="7">
    <location>
        <begin position="733"/>
        <end position="795"/>
    </location>
</feature>
<comment type="similarity">
    <text evidence="1">Belongs to the glycosyl hydrolase 65 family.</text>
</comment>
<organism evidence="9 10">
    <name type="scientific">Methylomarinum roseum</name>
    <dbReference type="NCBI Taxonomy" id="3067653"/>
    <lineage>
        <taxon>Bacteria</taxon>
        <taxon>Pseudomonadati</taxon>
        <taxon>Pseudomonadota</taxon>
        <taxon>Gammaproteobacteria</taxon>
        <taxon>Methylococcales</taxon>
        <taxon>Methylococcaceae</taxon>
        <taxon>Methylomarinum</taxon>
    </lineage>
</organism>
<dbReference type="Proteomes" id="UP001225378">
    <property type="component" value="Chromosome"/>
</dbReference>
<keyword evidence="2" id="KW-0328">Glycosyltransferase</keyword>
<dbReference type="Gene3D" id="2.60.420.10">
    <property type="entry name" value="Maltose phosphorylase, domain 3"/>
    <property type="match status" value="1"/>
</dbReference>
<proteinExistence type="inferred from homology"/>
<dbReference type="InterPro" id="IPR011013">
    <property type="entry name" value="Gal_mutarotase_sf_dom"/>
</dbReference>
<evidence type="ECO:0000256" key="3">
    <source>
        <dbReference type="ARBA" id="ARBA00022679"/>
    </source>
</evidence>
<dbReference type="AlphaFoldDB" id="A0AAU7NS32"/>
<dbReference type="KEGG" id="mech:Q9L42_015720"/>
<feature type="domain" description="Glycoside hydrolase family 65 N-terminal" evidence="8">
    <location>
        <begin position="9"/>
        <end position="263"/>
    </location>
</feature>
<evidence type="ECO:0000259" key="8">
    <source>
        <dbReference type="Pfam" id="PF03636"/>
    </source>
</evidence>
<dbReference type="InterPro" id="IPR005194">
    <property type="entry name" value="Glyco_hydro_65_C"/>
</dbReference>
<evidence type="ECO:0000256" key="4">
    <source>
        <dbReference type="PIRSR" id="PIRSR036289-50"/>
    </source>
</evidence>
<sequence>MDSWKLEYRCFNPQQQGLREALCTLGNGYFACRGAAPEATADDVHYPATYIAGCYNRLQTEIAGETIENESLVNAPNWLLLSFRIEGGDWFNLSEADILSYHQQLDIKQAILTRTLRFRGPAGRHTCIEQRRLVSMDQPHLAALQTLIYAEDWSGAIEIRSALDGHIVNAGVERYRDLNNLHLKSLTAESVTDDMCWLEVETNQSHIRIAQAATTRFWRGDKVIGLKPRVDRLEGSISHLYKTELDANQPLRIEKIAAIYTSRDHAISEPGLEARKAVAQSATFEQLAGRHILLWKQLWRRFDFDIVHEDAEEEDRTEQILRLHILHLIQTTSPHVMDLDVGVPARGLHGEAYRGHIFWDELFVFPLFNLRMPEITRALLRYRYRRLDEARRAARKAGYHGAMYPWQSASNGREESQHLHLNPKSGNWIADNSHLQRHINAAVAYNVWQYYQVTRDMEFLSFYGAEMLLEIARFWASLASYNEELARFVILRVMGPDEYHDAYPDKDQPGLNNNAYTNLMAVWVLLRALDLREILPTQRFSELCQTLNLSKEEFALWDEISRNMHVPFHQDDHGHDIISQFEGYQELAEFDWEGYRNKYGDIQRLDRILEAENDSPNRYKVSKQADVLMLFYLLSSEELDELLTHLGYSFEYETIPRNIDYYLERTSHGSTLSRVVNSWVLARANRPGAWALFTEALNSDVADIQGGTTPEGIHTGAMAGTVDLIQRCFTGIETRGDVLWLNPSLPEGLKSLNLNIRYRQHVLGLQMTTTCVRICTEPSAEQPIQIGIGGKIYHLKQGEVREFQL</sequence>
<dbReference type="PANTHER" id="PTHR11051">
    <property type="entry name" value="GLYCOSYL HYDROLASE-RELATED"/>
    <property type="match status" value="1"/>
</dbReference>
<evidence type="ECO:0000259" key="6">
    <source>
        <dbReference type="Pfam" id="PF03632"/>
    </source>
</evidence>
<dbReference type="RefSeq" id="WP_349431377.1">
    <property type="nucleotide sequence ID" value="NZ_CP157743.1"/>
</dbReference>
<evidence type="ECO:0000259" key="7">
    <source>
        <dbReference type="Pfam" id="PF03633"/>
    </source>
</evidence>
<feature type="active site" description="Proton donor" evidence="4">
    <location>
        <position position="498"/>
    </location>
</feature>
<dbReference type="EMBL" id="CP157743">
    <property type="protein sequence ID" value="XBS19793.1"/>
    <property type="molecule type" value="Genomic_DNA"/>
</dbReference>
<dbReference type="FunFam" id="1.50.10.10:FF:000053">
    <property type="entry name" value="Putative glycosyl hydrolase"/>
    <property type="match status" value="1"/>
</dbReference>
<dbReference type="InterPro" id="IPR037018">
    <property type="entry name" value="GH65_N"/>
</dbReference>
<evidence type="ECO:0000313" key="9">
    <source>
        <dbReference type="EMBL" id="XBS19793.1"/>
    </source>
</evidence>
<keyword evidence="3" id="KW-0808">Transferase</keyword>
<dbReference type="PANTHER" id="PTHR11051:SF8">
    <property type="entry name" value="PROTEIN-GLUCOSYLGALACTOSYLHYDROXYLYSINE GLUCOSIDASE"/>
    <property type="match status" value="1"/>
</dbReference>
<dbReference type="InterPro" id="IPR017045">
    <property type="entry name" value="Malt_Pase/Glycosyl_Hdrlase"/>
</dbReference>
<name>A0AAU7NS32_9GAMM</name>
<keyword evidence="10" id="KW-1185">Reference proteome</keyword>
<reference evidence="9 10" key="1">
    <citation type="journal article" date="2024" name="Microbiology">
        <title>Methylomarinum rosea sp. nov., a novel halophilic methanotrophic bacterium from the hypersaline Lake Elton.</title>
        <authorList>
            <person name="Suleimanov R.Z."/>
            <person name="Oshkin I.Y."/>
            <person name="Danilova O.V."/>
            <person name="Suzina N.E."/>
            <person name="Dedysh S.N."/>
        </authorList>
    </citation>
    <scope>NUCLEOTIDE SEQUENCE [LARGE SCALE GENOMIC DNA]</scope>
    <source>
        <strain evidence="9 10">Ch1-1</strain>
    </source>
</reference>
<dbReference type="Pfam" id="PF03633">
    <property type="entry name" value="Glyco_hydro_65C"/>
    <property type="match status" value="1"/>
</dbReference>
<dbReference type="GO" id="GO:0030246">
    <property type="term" value="F:carbohydrate binding"/>
    <property type="evidence" value="ECO:0007669"/>
    <property type="project" value="InterPro"/>
</dbReference>